<organism evidence="1 2">
    <name type="scientific">Microvirga vignae</name>
    <dbReference type="NCBI Taxonomy" id="1225564"/>
    <lineage>
        <taxon>Bacteria</taxon>
        <taxon>Pseudomonadati</taxon>
        <taxon>Pseudomonadota</taxon>
        <taxon>Alphaproteobacteria</taxon>
        <taxon>Hyphomicrobiales</taxon>
        <taxon>Methylobacteriaceae</taxon>
        <taxon>Microvirga</taxon>
    </lineage>
</organism>
<accession>A0A0H1RMS2</accession>
<sequence length="129" mass="14226">MIELALADRIVERREAIQSVVSRIEQGSSEVDLQDLQALLVDVAGRGKRDPGIEMAADDLFAAAAAVVTDRNSNSQPIARKLRLLRDAGFRLQHRLASAAERCAMRTQVTGSLQPCIPSRASAYRRWLK</sequence>
<evidence type="ECO:0000313" key="1">
    <source>
        <dbReference type="EMBL" id="KLK93947.1"/>
    </source>
</evidence>
<dbReference type="AlphaFoldDB" id="A0A0H1RMS2"/>
<dbReference type="EMBL" id="LCYG01000016">
    <property type="protein sequence ID" value="KLK93947.1"/>
    <property type="molecule type" value="Genomic_DNA"/>
</dbReference>
<keyword evidence="2" id="KW-1185">Reference proteome</keyword>
<proteinExistence type="predicted"/>
<dbReference type="STRING" id="1225564.AA309_05575"/>
<dbReference type="Proteomes" id="UP000035489">
    <property type="component" value="Unassembled WGS sequence"/>
</dbReference>
<protein>
    <submittedName>
        <fullName evidence="1">Uncharacterized protein</fullName>
    </submittedName>
</protein>
<reference evidence="1 2" key="1">
    <citation type="submission" date="2015-05" db="EMBL/GenBank/DDBJ databases">
        <title>Draft genome sequence of Microvirga vignae strain BR3299, a novel nitrogen fixing bacteria isolated from Brazil semi-aired region.</title>
        <authorList>
            <person name="Zilli J.E."/>
            <person name="Passos S.R."/>
            <person name="Leite J."/>
            <person name="Baldani J.I."/>
            <person name="Xavier G.R."/>
            <person name="Rumjaneck N.G."/>
            <person name="Simoes-Araujo J.L."/>
        </authorList>
    </citation>
    <scope>NUCLEOTIDE SEQUENCE [LARGE SCALE GENOMIC DNA]</scope>
    <source>
        <strain evidence="1 2">BR3299</strain>
    </source>
</reference>
<name>A0A0H1RMS2_9HYPH</name>
<gene>
    <name evidence="1" type="ORF">AA309_05575</name>
</gene>
<comment type="caution">
    <text evidence="1">The sequence shown here is derived from an EMBL/GenBank/DDBJ whole genome shotgun (WGS) entry which is preliminary data.</text>
</comment>
<evidence type="ECO:0000313" key="2">
    <source>
        <dbReference type="Proteomes" id="UP000035489"/>
    </source>
</evidence>